<dbReference type="Pfam" id="PF14361">
    <property type="entry name" value="RsbRD_N"/>
    <property type="match status" value="1"/>
</dbReference>
<reference evidence="5 6" key="1">
    <citation type="submission" date="2024-07" db="EMBL/GenBank/DDBJ databases">
        <authorList>
            <person name="Thanompreechachai J."/>
            <person name="Duangmal K."/>
        </authorList>
    </citation>
    <scope>NUCLEOTIDE SEQUENCE [LARGE SCALE GENOMIC DNA]</scope>
    <source>
        <strain evidence="5 6">TBRC 1896</strain>
    </source>
</reference>
<dbReference type="InterPro" id="IPR025751">
    <property type="entry name" value="RsbRD_N_dom"/>
</dbReference>
<evidence type="ECO:0000256" key="1">
    <source>
        <dbReference type="ARBA" id="ARBA00006754"/>
    </source>
</evidence>
<proteinExistence type="inferred from homology"/>
<feature type="domain" description="RsbT co-antagonist protein RsbRD N-terminal" evidence="3">
    <location>
        <begin position="33"/>
        <end position="140"/>
    </location>
</feature>
<comment type="caution">
    <text evidence="5">The sequence shown here is derived from an EMBL/GenBank/DDBJ whole genome shotgun (WGS) entry which is preliminary data.</text>
</comment>
<dbReference type="Proteomes" id="UP001566476">
    <property type="component" value="Unassembled WGS sequence"/>
</dbReference>
<evidence type="ECO:0000259" key="4">
    <source>
        <dbReference type="Pfam" id="PF17853"/>
    </source>
</evidence>
<evidence type="ECO:0000313" key="5">
    <source>
        <dbReference type="EMBL" id="MEZ0493163.1"/>
    </source>
</evidence>
<dbReference type="Gene3D" id="1.10.10.2840">
    <property type="entry name" value="PucR C-terminal helix-turn-helix domain"/>
    <property type="match status" value="1"/>
</dbReference>
<dbReference type="InterPro" id="IPR025736">
    <property type="entry name" value="PucR_C-HTH_dom"/>
</dbReference>
<dbReference type="Pfam" id="PF13556">
    <property type="entry name" value="HTH_30"/>
    <property type="match status" value="1"/>
</dbReference>
<evidence type="ECO:0000313" key="6">
    <source>
        <dbReference type="Proteomes" id="UP001566476"/>
    </source>
</evidence>
<accession>A0ABV4I3A8</accession>
<feature type="domain" description="PucR C-terminal helix-turn-helix" evidence="2">
    <location>
        <begin position="324"/>
        <end position="381"/>
    </location>
</feature>
<organism evidence="5 6">
    <name type="scientific">Kineococcus mangrovi</name>
    <dbReference type="NCBI Taxonomy" id="1660183"/>
    <lineage>
        <taxon>Bacteria</taxon>
        <taxon>Bacillati</taxon>
        <taxon>Actinomycetota</taxon>
        <taxon>Actinomycetes</taxon>
        <taxon>Kineosporiales</taxon>
        <taxon>Kineosporiaceae</taxon>
        <taxon>Kineococcus</taxon>
    </lineage>
</organism>
<evidence type="ECO:0000259" key="2">
    <source>
        <dbReference type="Pfam" id="PF13556"/>
    </source>
</evidence>
<dbReference type="Pfam" id="PF17853">
    <property type="entry name" value="GGDEF_2"/>
    <property type="match status" value="1"/>
</dbReference>
<dbReference type="InterPro" id="IPR051448">
    <property type="entry name" value="CdaR-like_regulators"/>
</dbReference>
<keyword evidence="6" id="KW-1185">Reference proteome</keyword>
<dbReference type="InterPro" id="IPR042070">
    <property type="entry name" value="PucR_C-HTH_sf"/>
</dbReference>
<dbReference type="PANTHER" id="PTHR33744:SF1">
    <property type="entry name" value="DNA-BINDING TRANSCRIPTIONAL ACTIVATOR ADER"/>
    <property type="match status" value="1"/>
</dbReference>
<evidence type="ECO:0000259" key="3">
    <source>
        <dbReference type="Pfam" id="PF14361"/>
    </source>
</evidence>
<feature type="domain" description="CdaR GGDEF-like" evidence="4">
    <location>
        <begin position="150"/>
        <end position="272"/>
    </location>
</feature>
<dbReference type="PANTHER" id="PTHR33744">
    <property type="entry name" value="CARBOHYDRATE DIACID REGULATOR"/>
    <property type="match status" value="1"/>
</dbReference>
<protein>
    <submittedName>
        <fullName evidence="5">PucR family transcriptional regulator</fullName>
    </submittedName>
</protein>
<dbReference type="RefSeq" id="WP_370719394.1">
    <property type="nucleotide sequence ID" value="NZ_JBGGTQ010000005.1"/>
</dbReference>
<comment type="similarity">
    <text evidence="1">Belongs to the CdaR family.</text>
</comment>
<gene>
    <name evidence="5" type="ORF">AB2L28_13050</name>
</gene>
<sequence>MPEPDPARPDGTRLDAVAHDAAQDAGGIDPALLGDFLDAVWRAVVSGRRLSTARTARYRAVGEDAAASGVALRALLDLYLSAAWRLWRSLPPVRDAAEDPAGVVTAGEVVLRATDDAVAALTEGYQIARRQLVRREESDRREFVDDLLAGTSDLPGLLRRAPRHGLDLTGPHAVCVVRAATPFTDGTAQVAAIERRLQGTQADADALVATKDGALVLVFAAPDRAAVTEVLDRLRDVLGSPRRTGWRAGVGRPGPGAGGVVGSYEQARRALALGDRLGVTDPVADAADLLVYEVLLRDRDVATDLVESTLGQLRGVRGGVEPFLRTLEVYLATGGNATEAARRLHLSVRAVTYRLARVRDLTGVDPTRPEQRFGVQAAVLAARALGWPAAPP</sequence>
<dbReference type="InterPro" id="IPR041522">
    <property type="entry name" value="CdaR_GGDEF"/>
</dbReference>
<name>A0ABV4I3A8_9ACTN</name>
<dbReference type="EMBL" id="JBGGTQ010000005">
    <property type="protein sequence ID" value="MEZ0493163.1"/>
    <property type="molecule type" value="Genomic_DNA"/>
</dbReference>